<evidence type="ECO:0000313" key="3">
    <source>
        <dbReference type="EMBL" id="MBD8007303.1"/>
    </source>
</evidence>
<dbReference type="PANTHER" id="PTHR36834">
    <property type="entry name" value="MEMBRANE PROTEIN-RELATED"/>
    <property type="match status" value="1"/>
</dbReference>
<feature type="transmembrane region" description="Helical" evidence="1">
    <location>
        <begin position="55"/>
        <end position="72"/>
    </location>
</feature>
<evidence type="ECO:0000313" key="4">
    <source>
        <dbReference type="Proteomes" id="UP000648182"/>
    </source>
</evidence>
<feature type="transmembrane region" description="Helical" evidence="1">
    <location>
        <begin position="21"/>
        <end position="43"/>
    </location>
</feature>
<name>A0ABR8VRB2_9BACI</name>
<dbReference type="InterPro" id="IPR006976">
    <property type="entry name" value="VanZ-like"/>
</dbReference>
<dbReference type="InterPro" id="IPR053150">
    <property type="entry name" value="Teicoplanin_resist-assoc"/>
</dbReference>
<dbReference type="Pfam" id="PF04892">
    <property type="entry name" value="VanZ"/>
    <property type="match status" value="1"/>
</dbReference>
<dbReference type="EMBL" id="JACSPV010000053">
    <property type="protein sequence ID" value="MBD8007303.1"/>
    <property type="molecule type" value="Genomic_DNA"/>
</dbReference>
<keyword evidence="1" id="KW-0812">Transmembrane</keyword>
<organism evidence="3 4">
    <name type="scientific">Bacillus norwichensis</name>
    <dbReference type="NCBI Taxonomy" id="2762217"/>
    <lineage>
        <taxon>Bacteria</taxon>
        <taxon>Bacillati</taxon>
        <taxon>Bacillota</taxon>
        <taxon>Bacilli</taxon>
        <taxon>Bacillales</taxon>
        <taxon>Bacillaceae</taxon>
        <taxon>Bacillus</taxon>
    </lineage>
</organism>
<dbReference type="Proteomes" id="UP000648182">
    <property type="component" value="Unassembled WGS sequence"/>
</dbReference>
<evidence type="ECO:0000256" key="1">
    <source>
        <dbReference type="SAM" id="Phobius"/>
    </source>
</evidence>
<gene>
    <name evidence="3" type="ORF">H9631_19755</name>
</gene>
<keyword evidence="1" id="KW-1133">Transmembrane helix</keyword>
<accession>A0ABR8VRB2</accession>
<feature type="domain" description="VanZ-like" evidence="2">
    <location>
        <begin position="2"/>
        <end position="70"/>
    </location>
</feature>
<proteinExistence type="predicted"/>
<keyword evidence="4" id="KW-1185">Reference proteome</keyword>
<evidence type="ECO:0000259" key="2">
    <source>
        <dbReference type="Pfam" id="PF04892"/>
    </source>
</evidence>
<dbReference type="RefSeq" id="WP_191815880.1">
    <property type="nucleotide sequence ID" value="NZ_JACSPV010000053.1"/>
</dbReference>
<comment type="caution">
    <text evidence="3">The sequence shown here is derived from an EMBL/GenBank/DDBJ whole genome shotgun (WGS) entry which is preliminary data.</text>
</comment>
<sequence>MLAPLGIYTSLLFRIHDFKKAALLIFLTSCVIESYQLLFSYFGLIWTRGCNVDDIIVNTAGGMISFLLWNKVKKLHSRRKFYKIKR</sequence>
<keyword evidence="1" id="KW-0472">Membrane</keyword>
<dbReference type="PANTHER" id="PTHR36834:SF2">
    <property type="entry name" value="MEMBRANE PROTEIN"/>
    <property type="match status" value="1"/>
</dbReference>
<protein>
    <submittedName>
        <fullName evidence="3">VanZ family protein</fullName>
    </submittedName>
</protein>
<reference evidence="3 4" key="1">
    <citation type="submission" date="2020-08" db="EMBL/GenBank/DDBJ databases">
        <title>A Genomic Blueprint of the Chicken Gut Microbiome.</title>
        <authorList>
            <person name="Gilroy R."/>
            <person name="Ravi A."/>
            <person name="Getino M."/>
            <person name="Pursley I."/>
            <person name="Horton D.L."/>
            <person name="Alikhan N.-F."/>
            <person name="Baker D."/>
            <person name="Gharbi K."/>
            <person name="Hall N."/>
            <person name="Watson M."/>
            <person name="Adriaenssens E.M."/>
            <person name="Foster-Nyarko E."/>
            <person name="Jarju S."/>
            <person name="Secka A."/>
            <person name="Antonio M."/>
            <person name="Oren A."/>
            <person name="Chaudhuri R."/>
            <person name="La Ragione R.M."/>
            <person name="Hildebrand F."/>
            <person name="Pallen M.J."/>
        </authorList>
    </citation>
    <scope>NUCLEOTIDE SEQUENCE [LARGE SCALE GENOMIC DNA]</scope>
    <source>
        <strain evidence="3 4">Sa1BUA2</strain>
    </source>
</reference>